<evidence type="ECO:0000256" key="1">
    <source>
        <dbReference type="ARBA" id="ARBA00022825"/>
    </source>
</evidence>
<dbReference type="Pfam" id="PF00089">
    <property type="entry name" value="Trypsin"/>
    <property type="match status" value="1"/>
</dbReference>
<dbReference type="SUPFAM" id="SSF50494">
    <property type="entry name" value="Trypsin-like serine proteases"/>
    <property type="match status" value="1"/>
</dbReference>
<evidence type="ECO:0000313" key="4">
    <source>
        <dbReference type="Proteomes" id="UP000323664"/>
    </source>
</evidence>
<feature type="domain" description="Peptidase S1" evidence="2">
    <location>
        <begin position="9"/>
        <end position="142"/>
    </location>
</feature>
<keyword evidence="1" id="KW-0720">Serine protease</keyword>
<name>A0A5M9WU54_PAEAM</name>
<keyword evidence="1" id="KW-0378">Hydrolase</keyword>
<reference evidence="3 4" key="1">
    <citation type="journal article" date="2019" name="J. Ind. Microbiol. Biotechnol.">
        <title>Paenibacillus amylolyticus 27C64 has a diverse set of carbohydrate-active enzymes and complete pectin deconstruction system.</title>
        <authorList>
            <person name="Keggi C."/>
            <person name="Doran-Peterson J."/>
        </authorList>
    </citation>
    <scope>NUCLEOTIDE SEQUENCE [LARGE SCALE GENOMIC DNA]</scope>
    <source>
        <strain evidence="3 4">27C64</strain>
    </source>
</reference>
<dbReference type="GO" id="GO:0004252">
    <property type="term" value="F:serine-type endopeptidase activity"/>
    <property type="evidence" value="ECO:0007669"/>
    <property type="project" value="InterPro"/>
</dbReference>
<dbReference type="InterPro" id="IPR001254">
    <property type="entry name" value="Trypsin_dom"/>
</dbReference>
<dbReference type="InterPro" id="IPR043504">
    <property type="entry name" value="Peptidase_S1_PA_chymotrypsin"/>
</dbReference>
<dbReference type="Gene3D" id="2.40.10.10">
    <property type="entry name" value="Trypsin-like serine proteases"/>
    <property type="match status" value="1"/>
</dbReference>
<dbReference type="EMBL" id="RIAS01000007">
    <property type="protein sequence ID" value="KAA8785135.1"/>
    <property type="molecule type" value="Genomic_DNA"/>
</dbReference>
<accession>A0A5M9WU54</accession>
<dbReference type="GO" id="GO:0006508">
    <property type="term" value="P:proteolysis"/>
    <property type="evidence" value="ECO:0007669"/>
    <property type="project" value="InterPro"/>
</dbReference>
<dbReference type="InterPro" id="IPR009003">
    <property type="entry name" value="Peptidase_S1_PA"/>
</dbReference>
<dbReference type="RefSeq" id="WP_123064932.1">
    <property type="nucleotide sequence ID" value="NZ_RIAS01000007.1"/>
</dbReference>
<dbReference type="AlphaFoldDB" id="A0A5M9WU54"/>
<evidence type="ECO:0000313" key="3">
    <source>
        <dbReference type="EMBL" id="KAA8785135.1"/>
    </source>
</evidence>
<proteinExistence type="predicted"/>
<organism evidence="3 4">
    <name type="scientific">Paenibacillus amylolyticus</name>
    <dbReference type="NCBI Taxonomy" id="1451"/>
    <lineage>
        <taxon>Bacteria</taxon>
        <taxon>Bacillati</taxon>
        <taxon>Bacillota</taxon>
        <taxon>Bacilli</taxon>
        <taxon>Bacillales</taxon>
        <taxon>Paenibacillaceae</taxon>
        <taxon>Paenibacillus</taxon>
    </lineage>
</organism>
<gene>
    <name evidence="3" type="ORF">EC604_14920</name>
</gene>
<sequence length="158" mass="16890">MGTDHLSYYKSRGFDIGLINVTNSGRKISNFIFAKAVTNYDAKYTNSGSFLMNQYVCKSGITTGYTCGQVQETSTSYTDSDSGVITKDVVKIYATGNTKDYSQPGDSGSTTWAGEVLLGVHSGGGDSSTLSWGFAAKTSKVAEHFGSDFTIYKSSNPL</sequence>
<keyword evidence="1" id="KW-0645">Protease</keyword>
<protein>
    <recommendedName>
        <fullName evidence="2">Peptidase S1 domain-containing protein</fullName>
    </recommendedName>
</protein>
<evidence type="ECO:0000259" key="2">
    <source>
        <dbReference type="Pfam" id="PF00089"/>
    </source>
</evidence>
<dbReference type="Proteomes" id="UP000323664">
    <property type="component" value="Unassembled WGS sequence"/>
</dbReference>
<comment type="caution">
    <text evidence="3">The sequence shown here is derived from an EMBL/GenBank/DDBJ whole genome shotgun (WGS) entry which is preliminary data.</text>
</comment>
<dbReference type="OrthoDB" id="2626666at2"/>